<feature type="compositionally biased region" description="Low complexity" evidence="1">
    <location>
        <begin position="271"/>
        <end position="280"/>
    </location>
</feature>
<name>A0A6G1K1X5_9PLEO</name>
<dbReference type="Gene3D" id="2.70.50.70">
    <property type="match status" value="1"/>
</dbReference>
<keyword evidence="3" id="KW-1185">Reference proteome</keyword>
<keyword evidence="2" id="KW-0560">Oxidoreductase</keyword>
<evidence type="ECO:0000313" key="2">
    <source>
        <dbReference type="EMBL" id="KAF2706740.1"/>
    </source>
</evidence>
<reference evidence="2" key="1">
    <citation type="journal article" date="2020" name="Stud. Mycol.">
        <title>101 Dothideomycetes genomes: a test case for predicting lifestyles and emergence of pathogens.</title>
        <authorList>
            <person name="Haridas S."/>
            <person name="Albert R."/>
            <person name="Binder M."/>
            <person name="Bloem J."/>
            <person name="Labutti K."/>
            <person name="Salamov A."/>
            <person name="Andreopoulos B."/>
            <person name="Baker S."/>
            <person name="Barry K."/>
            <person name="Bills G."/>
            <person name="Bluhm B."/>
            <person name="Cannon C."/>
            <person name="Castanera R."/>
            <person name="Culley D."/>
            <person name="Daum C."/>
            <person name="Ezra D."/>
            <person name="Gonzalez J."/>
            <person name="Henrissat B."/>
            <person name="Kuo A."/>
            <person name="Liang C."/>
            <person name="Lipzen A."/>
            <person name="Lutzoni F."/>
            <person name="Magnuson J."/>
            <person name="Mondo S."/>
            <person name="Nolan M."/>
            <person name="Ohm R."/>
            <person name="Pangilinan J."/>
            <person name="Park H.-J."/>
            <person name="Ramirez L."/>
            <person name="Alfaro M."/>
            <person name="Sun H."/>
            <person name="Tritt A."/>
            <person name="Yoshinaga Y."/>
            <person name="Zwiers L.-H."/>
            <person name="Turgeon B."/>
            <person name="Goodwin S."/>
            <person name="Spatafora J."/>
            <person name="Crous P."/>
            <person name="Grigoriev I."/>
        </authorList>
    </citation>
    <scope>NUCLEOTIDE SEQUENCE</scope>
    <source>
        <strain evidence="2">CBS 279.74</strain>
    </source>
</reference>
<evidence type="ECO:0000313" key="3">
    <source>
        <dbReference type="Proteomes" id="UP000799428"/>
    </source>
</evidence>
<feature type="non-terminal residue" evidence="2">
    <location>
        <position position="1"/>
    </location>
</feature>
<feature type="region of interest" description="Disordered" evidence="1">
    <location>
        <begin position="267"/>
        <end position="292"/>
    </location>
</feature>
<feature type="non-terminal residue" evidence="2">
    <location>
        <position position="342"/>
    </location>
</feature>
<gene>
    <name evidence="2" type="ORF">K504DRAFT_345200</name>
</gene>
<dbReference type="OrthoDB" id="2342176at2759"/>
<protein>
    <submittedName>
        <fullName evidence="2">Lytic polysaccharide monooxygenase</fullName>
    </submittedName>
</protein>
<dbReference type="PANTHER" id="PTHR36182">
    <property type="entry name" value="PROTEIN, PUTATIVE (AFU_ORTHOLOGUE AFUA_6G10930)-RELATED"/>
    <property type="match status" value="1"/>
</dbReference>
<organism evidence="2 3">
    <name type="scientific">Pleomassaria siparia CBS 279.74</name>
    <dbReference type="NCBI Taxonomy" id="1314801"/>
    <lineage>
        <taxon>Eukaryota</taxon>
        <taxon>Fungi</taxon>
        <taxon>Dikarya</taxon>
        <taxon>Ascomycota</taxon>
        <taxon>Pezizomycotina</taxon>
        <taxon>Dothideomycetes</taxon>
        <taxon>Pleosporomycetidae</taxon>
        <taxon>Pleosporales</taxon>
        <taxon>Pleomassariaceae</taxon>
        <taxon>Pleomassaria</taxon>
    </lineage>
</organism>
<dbReference type="EMBL" id="MU005775">
    <property type="protein sequence ID" value="KAF2706740.1"/>
    <property type="molecule type" value="Genomic_DNA"/>
</dbReference>
<sequence length="342" mass="34893">ILALAPAVSAHMVMANPVPFGNPNSSPLDEKGSDFPCKMVPGGSTEGTVNEFAVGSSQQLSFTGSAVHGGGSCQLSVTLDNPPTKNSAFKVIYSIEGGCPASANGNFEKGSNDSSGFPFTVPSEVPNGKAVLAWTWFNRIGNREMYMNCAVVNVSGGSDDKAAFESLPDMAIANIPQSTCHTAESSDFTFENPGKYTTRIGSGPFVGLCGGGASAPNSPPVQSAPGMASTVVPVLPPVQTNNAPTTPSITSTVHTVVTVTAPSGTVSNSLAQTPVQAPSQAPAPPTKGGDTSCTTDGAVVCNGESQFGLCNHGQVAWQAVAAGTKCNNGVIQKRDFTHRAQR</sequence>
<dbReference type="GO" id="GO:0004497">
    <property type="term" value="F:monooxygenase activity"/>
    <property type="evidence" value="ECO:0007669"/>
    <property type="project" value="UniProtKB-KW"/>
</dbReference>
<accession>A0A6G1K1X5</accession>
<proteinExistence type="predicted"/>
<keyword evidence="2" id="KW-0503">Monooxygenase</keyword>
<dbReference type="PANTHER" id="PTHR36182:SF2">
    <property type="entry name" value="LYTIC POLYSACCHARIDE MONOOXYGENASE"/>
    <property type="match status" value="1"/>
</dbReference>
<evidence type="ECO:0000256" key="1">
    <source>
        <dbReference type="SAM" id="MobiDB-lite"/>
    </source>
</evidence>
<dbReference type="Proteomes" id="UP000799428">
    <property type="component" value="Unassembled WGS sequence"/>
</dbReference>
<dbReference type="AlphaFoldDB" id="A0A6G1K1X5"/>